<feature type="non-terminal residue" evidence="1">
    <location>
        <position position="118"/>
    </location>
</feature>
<name>A0ACA9SCK9_9GLOM</name>
<accession>A0ACA9SCK9</accession>
<evidence type="ECO:0000313" key="1">
    <source>
        <dbReference type="EMBL" id="CAG8834264.1"/>
    </source>
</evidence>
<proteinExistence type="predicted"/>
<evidence type="ECO:0000313" key="2">
    <source>
        <dbReference type="Proteomes" id="UP000789920"/>
    </source>
</evidence>
<dbReference type="Proteomes" id="UP000789920">
    <property type="component" value="Unassembled WGS sequence"/>
</dbReference>
<comment type="caution">
    <text evidence="1">The sequence shown here is derived from an EMBL/GenBank/DDBJ whole genome shotgun (WGS) entry which is preliminary data.</text>
</comment>
<reference evidence="1" key="1">
    <citation type="submission" date="2021-06" db="EMBL/GenBank/DDBJ databases">
        <authorList>
            <person name="Kallberg Y."/>
            <person name="Tangrot J."/>
            <person name="Rosling A."/>
        </authorList>
    </citation>
    <scope>NUCLEOTIDE SEQUENCE</scope>
    <source>
        <strain evidence="1">MA461A</strain>
    </source>
</reference>
<dbReference type="EMBL" id="CAJVQC010108651">
    <property type="protein sequence ID" value="CAG8834264.1"/>
    <property type="molecule type" value="Genomic_DNA"/>
</dbReference>
<feature type="non-terminal residue" evidence="1">
    <location>
        <position position="1"/>
    </location>
</feature>
<keyword evidence="2" id="KW-1185">Reference proteome</keyword>
<protein>
    <submittedName>
        <fullName evidence="1">24228_t:CDS:1</fullName>
    </submittedName>
</protein>
<sequence length="118" mass="13761">RVLAPVWEYFHCEKTNSHGHYSAKCSFCSTKWARGERLKLEAYLALQCSYVEDHIRQSYLLHAFIVCGISFSIVENPFFIDLLQNLCPDYQPPSREVLAGRLLDQEYAKVIVKRETIF</sequence>
<gene>
    <name evidence="1" type="ORF">RPERSI_LOCUS29137</name>
</gene>
<organism evidence="1 2">
    <name type="scientific">Racocetra persica</name>
    <dbReference type="NCBI Taxonomy" id="160502"/>
    <lineage>
        <taxon>Eukaryota</taxon>
        <taxon>Fungi</taxon>
        <taxon>Fungi incertae sedis</taxon>
        <taxon>Mucoromycota</taxon>
        <taxon>Glomeromycotina</taxon>
        <taxon>Glomeromycetes</taxon>
        <taxon>Diversisporales</taxon>
        <taxon>Gigasporaceae</taxon>
        <taxon>Racocetra</taxon>
    </lineage>
</organism>